<evidence type="ECO:0000259" key="2">
    <source>
        <dbReference type="PROSITE" id="PS50067"/>
    </source>
</evidence>
<dbReference type="InterPro" id="IPR027640">
    <property type="entry name" value="Kinesin-like_fam"/>
</dbReference>
<dbReference type="Gene3D" id="3.40.850.10">
    <property type="entry name" value="Kinesin motor domain"/>
    <property type="match status" value="1"/>
</dbReference>
<dbReference type="GO" id="GO:0003777">
    <property type="term" value="F:microtubule motor activity"/>
    <property type="evidence" value="ECO:0007669"/>
    <property type="project" value="InterPro"/>
</dbReference>
<dbReference type="GO" id="GO:0005524">
    <property type="term" value="F:ATP binding"/>
    <property type="evidence" value="ECO:0007669"/>
    <property type="project" value="InterPro"/>
</dbReference>
<evidence type="ECO:0000313" key="3">
    <source>
        <dbReference type="EMBL" id="CAE7277000.1"/>
    </source>
</evidence>
<gene>
    <name evidence="3" type="primary">Kif17</name>
    <name evidence="3" type="ORF">SPIL2461_LOCUS6183</name>
</gene>
<protein>
    <submittedName>
        <fullName evidence="3">Kif17 protein</fullName>
    </submittedName>
</protein>
<dbReference type="PANTHER" id="PTHR47969">
    <property type="entry name" value="CHROMOSOME-ASSOCIATED KINESIN KIF4A-RELATED"/>
    <property type="match status" value="1"/>
</dbReference>
<comment type="similarity">
    <text evidence="1">Belongs to the TRAFAC class myosin-kinesin ATPase superfamily. Kinesin family.</text>
</comment>
<dbReference type="SMART" id="SM00129">
    <property type="entry name" value="KISc"/>
    <property type="match status" value="1"/>
</dbReference>
<dbReference type="InterPro" id="IPR001752">
    <property type="entry name" value="Kinesin_motor_dom"/>
</dbReference>
<dbReference type="GO" id="GO:0007018">
    <property type="term" value="P:microtubule-based movement"/>
    <property type="evidence" value="ECO:0007669"/>
    <property type="project" value="InterPro"/>
</dbReference>
<keyword evidence="4" id="KW-1185">Reference proteome</keyword>
<feature type="non-terminal residue" evidence="3">
    <location>
        <position position="176"/>
    </location>
</feature>
<evidence type="ECO:0000313" key="4">
    <source>
        <dbReference type="Proteomes" id="UP000649617"/>
    </source>
</evidence>
<sequence length="176" mass="18942">VASLAELEEVLRFGWAQSAATRGDPSKKDIVVTLTLQSRSPSGDLCRRKLTLVKCRGCEKVAKTGATGERLQEGALLAQSSASLGRVIIALTSGSRLIPYRDGQLTRLLTESLGGNTKTIWIAHVLPVDYAHSETLAVLRLANRVASIVNKPLALGTEPPDPTPCVLFAEATWLRR</sequence>
<dbReference type="Proteomes" id="UP000649617">
    <property type="component" value="Unassembled WGS sequence"/>
</dbReference>
<feature type="domain" description="Kinesin motor" evidence="2">
    <location>
        <begin position="1"/>
        <end position="148"/>
    </location>
</feature>
<dbReference type="EMBL" id="CAJNIZ010009169">
    <property type="protein sequence ID" value="CAE7277000.1"/>
    <property type="molecule type" value="Genomic_DNA"/>
</dbReference>
<comment type="caution">
    <text evidence="1">Lacks conserved residue(s) required for the propagation of feature annotation.</text>
</comment>
<dbReference type="Pfam" id="PF00225">
    <property type="entry name" value="Kinesin"/>
    <property type="match status" value="1"/>
</dbReference>
<evidence type="ECO:0000256" key="1">
    <source>
        <dbReference type="PROSITE-ProRule" id="PRU00283"/>
    </source>
</evidence>
<dbReference type="AlphaFoldDB" id="A0A812MW25"/>
<name>A0A812MW25_SYMPI</name>
<dbReference type="InterPro" id="IPR036961">
    <property type="entry name" value="Kinesin_motor_dom_sf"/>
</dbReference>
<dbReference type="SUPFAM" id="SSF52540">
    <property type="entry name" value="P-loop containing nucleoside triphosphate hydrolases"/>
    <property type="match status" value="1"/>
</dbReference>
<dbReference type="PROSITE" id="PS50067">
    <property type="entry name" value="KINESIN_MOTOR_2"/>
    <property type="match status" value="1"/>
</dbReference>
<dbReference type="GO" id="GO:0008017">
    <property type="term" value="F:microtubule binding"/>
    <property type="evidence" value="ECO:0007669"/>
    <property type="project" value="InterPro"/>
</dbReference>
<comment type="caution">
    <text evidence="3">The sequence shown here is derived from an EMBL/GenBank/DDBJ whole genome shotgun (WGS) entry which is preliminary data.</text>
</comment>
<accession>A0A812MW25</accession>
<reference evidence="3" key="1">
    <citation type="submission" date="2021-02" db="EMBL/GenBank/DDBJ databases">
        <authorList>
            <person name="Dougan E. K."/>
            <person name="Rhodes N."/>
            <person name="Thang M."/>
            <person name="Chan C."/>
        </authorList>
    </citation>
    <scope>NUCLEOTIDE SEQUENCE</scope>
</reference>
<dbReference type="InterPro" id="IPR027417">
    <property type="entry name" value="P-loop_NTPase"/>
</dbReference>
<proteinExistence type="inferred from homology"/>
<dbReference type="PRINTS" id="PR00380">
    <property type="entry name" value="KINESINHEAVY"/>
</dbReference>
<organism evidence="3 4">
    <name type="scientific">Symbiodinium pilosum</name>
    <name type="common">Dinoflagellate</name>
    <dbReference type="NCBI Taxonomy" id="2952"/>
    <lineage>
        <taxon>Eukaryota</taxon>
        <taxon>Sar</taxon>
        <taxon>Alveolata</taxon>
        <taxon>Dinophyceae</taxon>
        <taxon>Suessiales</taxon>
        <taxon>Symbiodiniaceae</taxon>
        <taxon>Symbiodinium</taxon>
    </lineage>
</organism>
<dbReference type="OrthoDB" id="3176171at2759"/>